<evidence type="ECO:0000256" key="4">
    <source>
        <dbReference type="ARBA" id="ARBA00023239"/>
    </source>
</evidence>
<evidence type="ECO:0000256" key="1">
    <source>
        <dbReference type="ARBA" id="ARBA00012909"/>
    </source>
</evidence>
<dbReference type="RefSeq" id="WP_189498072.1">
    <property type="nucleotide sequence ID" value="NZ_BMZT01000008.1"/>
</dbReference>
<dbReference type="EC" id="4.1.3.1" evidence="1 6"/>
<proteinExistence type="predicted"/>
<protein>
    <recommendedName>
        <fullName evidence="2 6">Isocitrate lyase</fullName>
        <ecNumber evidence="1 6">4.1.3.1</ecNumber>
    </recommendedName>
</protein>
<dbReference type="InterPro" id="IPR015813">
    <property type="entry name" value="Pyrv/PenolPyrv_kinase-like_dom"/>
</dbReference>
<reference evidence="7 8" key="1">
    <citation type="submission" date="2024-09" db="EMBL/GenBank/DDBJ databases">
        <authorList>
            <person name="Sun Q."/>
            <person name="Mori K."/>
        </authorList>
    </citation>
    <scope>NUCLEOTIDE SEQUENCE [LARGE SCALE GENOMIC DNA]</scope>
    <source>
        <strain evidence="7 8">KCTC 52403</strain>
    </source>
</reference>
<dbReference type="EMBL" id="JBHLTF010000028">
    <property type="protein sequence ID" value="MFC0717568.1"/>
    <property type="molecule type" value="Genomic_DNA"/>
</dbReference>
<sequence>MSTKLPTADQLRHQWSTDPRWAGIARNYFADDVVRLRGTVHVEHSLARLGAEKLWASLHERPYVNALGALTGNQAMQQVKAGLKAIYLSGWQVAADANLAGQMYPDQSLYPADSVPAVVRRINNALLRADQLQHAEGDDSIDFLQPIVADAEAGFGGVLNAFELMKAMIEAGAAGVHFEDQLASVKKCGHMGGKVLVPTREAVEKLNAARLAADVMGVPTLIVARTDAEAADLLTSDIDDNDRPFTTGERTVEGFYKTRNGLDQAISRGLAYAPYADLVWCETGKPDLGFARAFAEAIHEKYPGKMLAYNCSPSFNWKKNLDDSTIAKFQDEIAGYGYKFQFITLAGFHALNYSMFNLAHGYARRQMSAFVELQEAEFAAADKGFTAVKHQREVGTGYFDAVTQAIQQGQSSTTALTGSTEEEQFQEAAA</sequence>
<dbReference type="InterPro" id="IPR018523">
    <property type="entry name" value="Isocitrate_lyase_ph_CS"/>
</dbReference>
<dbReference type="InterPro" id="IPR040442">
    <property type="entry name" value="Pyrv_kinase-like_dom_sf"/>
</dbReference>
<evidence type="ECO:0000256" key="3">
    <source>
        <dbReference type="ARBA" id="ARBA00022723"/>
    </source>
</evidence>
<dbReference type="GO" id="GO:0004451">
    <property type="term" value="F:isocitrate lyase activity"/>
    <property type="evidence" value="ECO:0007669"/>
    <property type="project" value="UniProtKB-EC"/>
</dbReference>
<organism evidence="7 8">
    <name type="scientific">Luteimonas padinae</name>
    <dbReference type="NCBI Taxonomy" id="1714359"/>
    <lineage>
        <taxon>Bacteria</taxon>
        <taxon>Pseudomonadati</taxon>
        <taxon>Pseudomonadota</taxon>
        <taxon>Gammaproteobacteria</taxon>
        <taxon>Lysobacterales</taxon>
        <taxon>Lysobacteraceae</taxon>
        <taxon>Luteimonas</taxon>
    </lineage>
</organism>
<evidence type="ECO:0000256" key="5">
    <source>
        <dbReference type="ARBA" id="ARBA00023531"/>
    </source>
</evidence>
<dbReference type="NCBIfam" id="NF011645">
    <property type="entry name" value="PRK15063.1"/>
    <property type="match status" value="1"/>
</dbReference>
<accession>A0ABV6SVV7</accession>
<dbReference type="InterPro" id="IPR006254">
    <property type="entry name" value="Isocitrate_lyase"/>
</dbReference>
<dbReference type="NCBIfam" id="TIGR01346">
    <property type="entry name" value="isocit_lyase"/>
    <property type="match status" value="1"/>
</dbReference>
<dbReference type="SUPFAM" id="SSF51621">
    <property type="entry name" value="Phosphoenolpyruvate/pyruvate domain"/>
    <property type="match status" value="1"/>
</dbReference>
<keyword evidence="3" id="KW-0479">Metal-binding</keyword>
<gene>
    <name evidence="7" type="primary">aceA</name>
    <name evidence="7" type="ORF">ACFFFU_07370</name>
</gene>
<dbReference type="PROSITE" id="PS00161">
    <property type="entry name" value="ISOCITRATE_LYASE"/>
    <property type="match status" value="1"/>
</dbReference>
<dbReference type="PIRSF" id="PIRSF001362">
    <property type="entry name" value="Isocit_lyase"/>
    <property type="match status" value="1"/>
</dbReference>
<comment type="caution">
    <text evidence="7">The sequence shown here is derived from an EMBL/GenBank/DDBJ whole genome shotgun (WGS) entry which is preliminary data.</text>
</comment>
<keyword evidence="8" id="KW-1185">Reference proteome</keyword>
<dbReference type="PANTHER" id="PTHR21631">
    <property type="entry name" value="ISOCITRATE LYASE/MALATE SYNTHASE"/>
    <property type="match status" value="1"/>
</dbReference>
<name>A0ABV6SVV7_9GAMM</name>
<evidence type="ECO:0000256" key="6">
    <source>
        <dbReference type="NCBIfam" id="TIGR01346"/>
    </source>
</evidence>
<dbReference type="Pfam" id="PF00463">
    <property type="entry name" value="ICL"/>
    <property type="match status" value="2"/>
</dbReference>
<comment type="catalytic activity">
    <reaction evidence="5">
        <text>D-threo-isocitrate = glyoxylate + succinate</text>
        <dbReference type="Rhea" id="RHEA:13245"/>
        <dbReference type="ChEBI" id="CHEBI:15562"/>
        <dbReference type="ChEBI" id="CHEBI:30031"/>
        <dbReference type="ChEBI" id="CHEBI:36655"/>
        <dbReference type="EC" id="4.1.3.1"/>
    </reaction>
</comment>
<dbReference type="Gene3D" id="3.20.20.60">
    <property type="entry name" value="Phosphoenolpyruvate-binding domains"/>
    <property type="match status" value="1"/>
</dbReference>
<dbReference type="InterPro" id="IPR039556">
    <property type="entry name" value="ICL/PEPM"/>
</dbReference>
<dbReference type="Proteomes" id="UP001589898">
    <property type="component" value="Unassembled WGS sequence"/>
</dbReference>
<dbReference type="PANTHER" id="PTHR21631:SF3">
    <property type="entry name" value="BIFUNCTIONAL GLYOXYLATE CYCLE PROTEIN"/>
    <property type="match status" value="1"/>
</dbReference>
<evidence type="ECO:0000313" key="8">
    <source>
        <dbReference type="Proteomes" id="UP001589898"/>
    </source>
</evidence>
<evidence type="ECO:0000313" key="7">
    <source>
        <dbReference type="EMBL" id="MFC0717568.1"/>
    </source>
</evidence>
<evidence type="ECO:0000256" key="2">
    <source>
        <dbReference type="ARBA" id="ARBA00017446"/>
    </source>
</evidence>
<keyword evidence="4 7" id="KW-0456">Lyase</keyword>
<dbReference type="CDD" id="cd00377">
    <property type="entry name" value="ICL_PEPM"/>
    <property type="match status" value="1"/>
</dbReference>